<accession>A0A8T2ABR5</accession>
<gene>
    <name evidence="3" type="ORF">ISN45_Aa04g029790</name>
</gene>
<dbReference type="SMART" id="SM00612">
    <property type="entry name" value="Kelch"/>
    <property type="match status" value="2"/>
</dbReference>
<feature type="region of interest" description="Disordered" evidence="1">
    <location>
        <begin position="671"/>
        <end position="755"/>
    </location>
</feature>
<dbReference type="InterPro" id="IPR057499">
    <property type="entry name" value="Kelch_FKB95"/>
</dbReference>
<dbReference type="InterPro" id="IPR050354">
    <property type="entry name" value="F-box/kelch-repeat_ARATH"/>
</dbReference>
<dbReference type="InterPro" id="IPR025558">
    <property type="entry name" value="DUF4283"/>
</dbReference>
<feature type="region of interest" description="Disordered" evidence="1">
    <location>
        <begin position="601"/>
        <end position="629"/>
    </location>
</feature>
<dbReference type="InterPro" id="IPR025836">
    <property type="entry name" value="Zn_knuckle_CX2CX4HX4C"/>
</dbReference>
<keyword evidence="4" id="KW-1185">Reference proteome</keyword>
<dbReference type="PROSITE" id="PS50181">
    <property type="entry name" value="FBOX"/>
    <property type="match status" value="1"/>
</dbReference>
<comment type="caution">
    <text evidence="3">The sequence shown here is derived from an EMBL/GenBank/DDBJ whole genome shotgun (WGS) entry which is preliminary data.</text>
</comment>
<dbReference type="AlphaFoldDB" id="A0A8T2ABR5"/>
<protein>
    <recommendedName>
        <fullName evidence="2">F-box domain-containing protein</fullName>
    </recommendedName>
</protein>
<dbReference type="PANTHER" id="PTHR24414:SF196">
    <property type="entry name" value="BNACNNG12250D PROTEIN"/>
    <property type="match status" value="1"/>
</dbReference>
<dbReference type="Pfam" id="PF25210">
    <property type="entry name" value="Kelch_FKB95"/>
    <property type="match status" value="1"/>
</dbReference>
<proteinExistence type="predicted"/>
<sequence length="755" mass="86265">MRKSSSESSPISFLSLPYEVVLNCLSRVPRTHDQILSLVSKSFRSIVASPDLEAERIRILKNETCLYVCLKLNNTNPNPSWFILSQTPKQKLIPLPSFPYPHPNCATVVSSGSEIYMLGGFVTKGKRSRRAYALDCKSHQWRRLPKMRIARKDAAANVASDGRIYVYGGCSRVYNNSVNWGEIYYPTTQTWEPFPEGEEGTFNKEGVFECDLILSGIVFHDFGLLLGGKIYDNRNEDSLRLCPNICRVRIDCQDFQATVSNGELHLFCCDDSSPWGAEVGGLEGISSNYLLSVASPAKERRVTVWWKTYTKECKTEIWCAMILFEIPLMGKLLRGVVEWSENLSSLVLFLLLTGLYKVLQVLCKSKYLCVLFLSMDMDLNIAIQKMSISDDKPLVLPNQAKFCSTEKNHCSLMGRFLNPTNQRMSNWILDMPRIWRLNNRVHGVALSQERFQFIFKSEGDLTEILKTGVWTQDDWCVVMERWIERPPPDYLMFMSIWIRLRNIPVNYYTEETIREIAKCAGEVIQVLFDPEKSQAQDYVRVNVLLDVRNPLRNSKELQLPTGEIVLISFDYERIRKRCFHCQRLTHEKNMCPFLKPDDFSVSSPTPENKDKQKGLLIPDSANPISNQNSPKLLADAMKEASSQKQLLLLKLNDDESFSDFQDSDFFKGLKEGSSDAGSSGLSLRQKNPRKRKAPISKTQQAKSVLSEVKKVSMSEKQPQFNKVFKRKTQIQESQASKSHKTDNSTVVPDEPPLYQ</sequence>
<feature type="compositionally biased region" description="Low complexity" evidence="1">
    <location>
        <begin position="674"/>
        <end position="683"/>
    </location>
</feature>
<feature type="domain" description="F-box" evidence="2">
    <location>
        <begin position="10"/>
        <end position="57"/>
    </location>
</feature>
<dbReference type="Pfam" id="PF00646">
    <property type="entry name" value="F-box"/>
    <property type="match status" value="1"/>
</dbReference>
<dbReference type="Pfam" id="PF14111">
    <property type="entry name" value="DUF4283"/>
    <property type="match status" value="1"/>
</dbReference>
<evidence type="ECO:0000313" key="3">
    <source>
        <dbReference type="EMBL" id="KAG7570376.1"/>
    </source>
</evidence>
<dbReference type="Pfam" id="PF14392">
    <property type="entry name" value="zf-CCHC_4"/>
    <property type="match status" value="1"/>
</dbReference>
<dbReference type="SMART" id="SM00256">
    <property type="entry name" value="FBOX"/>
    <property type="match status" value="1"/>
</dbReference>
<evidence type="ECO:0000313" key="4">
    <source>
        <dbReference type="Proteomes" id="UP000694240"/>
    </source>
</evidence>
<dbReference type="InterPro" id="IPR006652">
    <property type="entry name" value="Kelch_1"/>
</dbReference>
<organism evidence="3 4">
    <name type="scientific">Arabidopsis thaliana x Arabidopsis arenosa</name>
    <dbReference type="NCBI Taxonomy" id="1240361"/>
    <lineage>
        <taxon>Eukaryota</taxon>
        <taxon>Viridiplantae</taxon>
        <taxon>Streptophyta</taxon>
        <taxon>Embryophyta</taxon>
        <taxon>Tracheophyta</taxon>
        <taxon>Spermatophyta</taxon>
        <taxon>Magnoliopsida</taxon>
        <taxon>eudicotyledons</taxon>
        <taxon>Gunneridae</taxon>
        <taxon>Pentapetalae</taxon>
        <taxon>rosids</taxon>
        <taxon>malvids</taxon>
        <taxon>Brassicales</taxon>
        <taxon>Brassicaceae</taxon>
        <taxon>Camelineae</taxon>
        <taxon>Arabidopsis</taxon>
    </lineage>
</organism>
<reference evidence="3 4" key="1">
    <citation type="submission" date="2020-12" db="EMBL/GenBank/DDBJ databases">
        <title>Concerted genomic and epigenomic changes stabilize Arabidopsis allopolyploids.</title>
        <authorList>
            <person name="Chen Z."/>
        </authorList>
    </citation>
    <scope>NUCLEOTIDE SEQUENCE [LARGE SCALE GENOMIC DNA]</scope>
    <source>
        <strain evidence="3">Allo738</strain>
        <tissue evidence="3">Leaf</tissue>
    </source>
</reference>
<dbReference type="CDD" id="cd22152">
    <property type="entry name" value="F-box_AtAFR-like"/>
    <property type="match status" value="1"/>
</dbReference>
<dbReference type="EMBL" id="JAEFBK010000009">
    <property type="protein sequence ID" value="KAG7570376.1"/>
    <property type="molecule type" value="Genomic_DNA"/>
</dbReference>
<dbReference type="InterPro" id="IPR001810">
    <property type="entry name" value="F-box_dom"/>
</dbReference>
<evidence type="ECO:0000256" key="1">
    <source>
        <dbReference type="SAM" id="MobiDB-lite"/>
    </source>
</evidence>
<name>A0A8T2ABR5_9BRAS</name>
<dbReference type="PANTHER" id="PTHR24414">
    <property type="entry name" value="F-BOX/KELCH-REPEAT PROTEIN SKIP4"/>
    <property type="match status" value="1"/>
</dbReference>
<dbReference type="Proteomes" id="UP000694240">
    <property type="component" value="Chromosome 9"/>
</dbReference>
<evidence type="ECO:0000259" key="2">
    <source>
        <dbReference type="PROSITE" id="PS50181"/>
    </source>
</evidence>